<protein>
    <recommendedName>
        <fullName evidence="4">HTH luxR-type domain-containing protein</fullName>
    </recommendedName>
</protein>
<dbReference type="SMART" id="SM00421">
    <property type="entry name" value="HTH_LUXR"/>
    <property type="match status" value="1"/>
</dbReference>
<dbReference type="AlphaFoldDB" id="A0A5S9MIS9"/>
<dbReference type="GO" id="GO:0003677">
    <property type="term" value="F:DNA binding"/>
    <property type="evidence" value="ECO:0007669"/>
    <property type="project" value="UniProtKB-KW"/>
</dbReference>
<reference evidence="5 6" key="1">
    <citation type="submission" date="2019-12" db="EMBL/GenBank/DDBJ databases">
        <title>Full genome sequence of a Bacillus safensis strain isolated from commercially available natto in Indonesia.</title>
        <authorList>
            <person name="Yoshida M."/>
            <person name="Uomi M."/>
            <person name="Waturangi D."/>
            <person name="Ekaputri J.J."/>
            <person name="Setiamarga D.H.E."/>
        </authorList>
    </citation>
    <scope>NUCLEOTIDE SEQUENCE [LARGE SCALE GENOMIC DNA]</scope>
    <source>
        <strain evidence="5 6">IDN1</strain>
    </source>
</reference>
<evidence type="ECO:0000259" key="4">
    <source>
        <dbReference type="PROSITE" id="PS50043"/>
    </source>
</evidence>
<dbReference type="PANTHER" id="PTHR44688">
    <property type="entry name" value="DNA-BINDING TRANSCRIPTIONAL ACTIVATOR DEVR_DOSR"/>
    <property type="match status" value="1"/>
</dbReference>
<evidence type="ECO:0000313" key="5">
    <source>
        <dbReference type="EMBL" id="BBP93337.1"/>
    </source>
</evidence>
<dbReference type="InterPro" id="IPR000792">
    <property type="entry name" value="Tscrpt_reg_LuxR_C"/>
</dbReference>
<dbReference type="InterPro" id="IPR036388">
    <property type="entry name" value="WH-like_DNA-bd_sf"/>
</dbReference>
<dbReference type="PANTHER" id="PTHR44688:SF16">
    <property type="entry name" value="DNA-BINDING TRANSCRIPTIONAL ACTIVATOR DEVR_DOSR"/>
    <property type="match status" value="1"/>
</dbReference>
<dbReference type="Proteomes" id="UP000464658">
    <property type="component" value="Chromosome"/>
</dbReference>
<keyword evidence="3" id="KW-0804">Transcription</keyword>
<accession>A0A5S9MIS9</accession>
<feature type="domain" description="HTH luxR-type" evidence="4">
    <location>
        <begin position="15"/>
        <end position="80"/>
    </location>
</feature>
<dbReference type="Gene3D" id="1.10.10.10">
    <property type="entry name" value="Winged helix-like DNA-binding domain superfamily/Winged helix DNA-binding domain"/>
    <property type="match status" value="1"/>
</dbReference>
<sequence>MIHIKRAQTNDILPYAAKTYRLTEREMNVLDCLLKGQSTKEIASTLYISPHTVHDHVKAMLQKKTNLSSRRMLVYFFSNI</sequence>
<name>A0A5S9MIS9_BACIA</name>
<organism evidence="5 6">
    <name type="scientific">Bacillus safensis</name>
    <dbReference type="NCBI Taxonomy" id="561879"/>
    <lineage>
        <taxon>Bacteria</taxon>
        <taxon>Bacillati</taxon>
        <taxon>Bacillota</taxon>
        <taxon>Bacilli</taxon>
        <taxon>Bacillales</taxon>
        <taxon>Bacillaceae</taxon>
        <taxon>Bacillus</taxon>
    </lineage>
</organism>
<dbReference type="CDD" id="cd06170">
    <property type="entry name" value="LuxR_C_like"/>
    <property type="match status" value="1"/>
</dbReference>
<dbReference type="PRINTS" id="PR00038">
    <property type="entry name" value="HTHLUXR"/>
</dbReference>
<gene>
    <name evidence="5" type="ORF">BsIDN1_69550</name>
</gene>
<dbReference type="PROSITE" id="PS00622">
    <property type="entry name" value="HTH_LUXR_1"/>
    <property type="match status" value="1"/>
</dbReference>
<evidence type="ECO:0000313" key="6">
    <source>
        <dbReference type="Proteomes" id="UP000464658"/>
    </source>
</evidence>
<evidence type="ECO:0000256" key="3">
    <source>
        <dbReference type="ARBA" id="ARBA00023163"/>
    </source>
</evidence>
<dbReference type="SUPFAM" id="SSF46894">
    <property type="entry name" value="C-terminal effector domain of the bipartite response regulators"/>
    <property type="match status" value="1"/>
</dbReference>
<keyword evidence="1" id="KW-0805">Transcription regulation</keyword>
<dbReference type="PROSITE" id="PS50043">
    <property type="entry name" value="HTH_LUXR_2"/>
    <property type="match status" value="1"/>
</dbReference>
<dbReference type="InterPro" id="IPR016032">
    <property type="entry name" value="Sig_transdc_resp-reg_C-effctor"/>
</dbReference>
<dbReference type="Pfam" id="PF00196">
    <property type="entry name" value="GerE"/>
    <property type="match status" value="1"/>
</dbReference>
<keyword evidence="2" id="KW-0238">DNA-binding</keyword>
<proteinExistence type="predicted"/>
<evidence type="ECO:0000256" key="1">
    <source>
        <dbReference type="ARBA" id="ARBA00023015"/>
    </source>
</evidence>
<evidence type="ECO:0000256" key="2">
    <source>
        <dbReference type="ARBA" id="ARBA00023125"/>
    </source>
</evidence>
<dbReference type="GO" id="GO:0006355">
    <property type="term" value="P:regulation of DNA-templated transcription"/>
    <property type="evidence" value="ECO:0007669"/>
    <property type="project" value="InterPro"/>
</dbReference>
<dbReference type="EMBL" id="AP021906">
    <property type="protein sequence ID" value="BBP93337.1"/>
    <property type="molecule type" value="Genomic_DNA"/>
</dbReference>